<dbReference type="Proteomes" id="UP000236497">
    <property type="component" value="Unassembled WGS sequence"/>
</dbReference>
<dbReference type="Gene3D" id="3.40.50.150">
    <property type="entry name" value="Vaccinia Virus protein VP39"/>
    <property type="match status" value="1"/>
</dbReference>
<dbReference type="AlphaFoldDB" id="A0A0H5SI81"/>
<dbReference type="CDD" id="cd02440">
    <property type="entry name" value="AdoMet_MTases"/>
    <property type="match status" value="1"/>
</dbReference>
<sequence>MVKTDYELEKSWWDAKAHKEEIDMFDEKINRELRWKEINKHLTPDIKTILDVGGGTGAFSVPLAQRGYSVVHFDISDKMIELAKRKAEETKLKNITFEQGISTDLSRFEDNSFDLVINMDGPVSFCGSDAEIAIKETIRVAKKKVIMTVSNRANMIVSILKSGMRFSNERFIPAIYEMFNNGFWHTHQYEENKELVKGCTNDYLGPVKAFLPQEIKEIFENYGMKIERLTSIGTLTNLCGKDFLEKLYEKPGLYDEFLELCDRYDKEICPYSTGSNQRAGLIIVASK</sequence>
<gene>
    <name evidence="2" type="ORF">HHT355_1599</name>
</gene>
<evidence type="ECO:0000313" key="3">
    <source>
        <dbReference type="Proteomes" id="UP000236497"/>
    </source>
</evidence>
<feature type="domain" description="Methyltransferase" evidence="1">
    <location>
        <begin position="49"/>
        <end position="143"/>
    </location>
</feature>
<keyword evidence="3" id="KW-1185">Reference proteome</keyword>
<accession>A0A0H5SI81</accession>
<dbReference type="InterPro" id="IPR041698">
    <property type="entry name" value="Methyltransf_25"/>
</dbReference>
<name>A0A0H5SI81_HERHM</name>
<dbReference type="EMBL" id="CVTD020000016">
    <property type="protein sequence ID" value="CRZ34800.1"/>
    <property type="molecule type" value="Genomic_DNA"/>
</dbReference>
<dbReference type="InterPro" id="IPR029063">
    <property type="entry name" value="SAM-dependent_MTases_sf"/>
</dbReference>
<dbReference type="OrthoDB" id="9810615at2"/>
<organism evidence="2 3">
    <name type="scientific">Herbinix hemicellulosilytica</name>
    <dbReference type="NCBI Taxonomy" id="1564487"/>
    <lineage>
        <taxon>Bacteria</taxon>
        <taxon>Bacillati</taxon>
        <taxon>Bacillota</taxon>
        <taxon>Clostridia</taxon>
        <taxon>Lachnospirales</taxon>
        <taxon>Lachnospiraceae</taxon>
        <taxon>Herbinix</taxon>
    </lineage>
</organism>
<protein>
    <recommendedName>
        <fullName evidence="1">Methyltransferase domain-containing protein</fullName>
    </recommendedName>
</protein>
<dbReference type="PANTHER" id="PTHR43591">
    <property type="entry name" value="METHYLTRANSFERASE"/>
    <property type="match status" value="1"/>
</dbReference>
<reference evidence="2 3" key="1">
    <citation type="submission" date="2015-06" db="EMBL/GenBank/DDBJ databases">
        <authorList>
            <person name="Wibberg Daniel"/>
        </authorList>
    </citation>
    <scope>NUCLEOTIDE SEQUENCE [LARGE SCALE GENOMIC DNA]</scope>
    <source>
        <strain evidence="2 3">T3/55T</strain>
    </source>
</reference>
<proteinExistence type="predicted"/>
<evidence type="ECO:0000259" key="1">
    <source>
        <dbReference type="Pfam" id="PF13649"/>
    </source>
</evidence>
<dbReference type="RefSeq" id="WP_103202902.1">
    <property type="nucleotide sequence ID" value="NZ_CVTD020000016.1"/>
</dbReference>
<dbReference type="SUPFAM" id="SSF53335">
    <property type="entry name" value="S-adenosyl-L-methionine-dependent methyltransferases"/>
    <property type="match status" value="1"/>
</dbReference>
<dbReference type="Pfam" id="PF13649">
    <property type="entry name" value="Methyltransf_25"/>
    <property type="match status" value="1"/>
</dbReference>
<evidence type="ECO:0000313" key="2">
    <source>
        <dbReference type="EMBL" id="CRZ34800.1"/>
    </source>
</evidence>